<keyword evidence="3" id="KW-1185">Reference proteome</keyword>
<dbReference type="EMBL" id="JBHSXX010000001">
    <property type="protein sequence ID" value="MFC6871173.1"/>
    <property type="molecule type" value="Genomic_DNA"/>
</dbReference>
<organism evidence="2 3">
    <name type="scientific">Haloechinothrix salitolerans</name>
    <dbReference type="NCBI Taxonomy" id="926830"/>
    <lineage>
        <taxon>Bacteria</taxon>
        <taxon>Bacillati</taxon>
        <taxon>Actinomycetota</taxon>
        <taxon>Actinomycetes</taxon>
        <taxon>Pseudonocardiales</taxon>
        <taxon>Pseudonocardiaceae</taxon>
        <taxon>Haloechinothrix</taxon>
    </lineage>
</organism>
<protein>
    <submittedName>
        <fullName evidence="2">Uncharacterized protein</fullName>
    </submittedName>
</protein>
<proteinExistence type="predicted"/>
<name>A0ABW2C9E1_9PSEU</name>
<evidence type="ECO:0000313" key="2">
    <source>
        <dbReference type="EMBL" id="MFC6871173.1"/>
    </source>
</evidence>
<gene>
    <name evidence="2" type="ORF">ACFQGD_29025</name>
</gene>
<reference evidence="3" key="1">
    <citation type="journal article" date="2019" name="Int. J. Syst. Evol. Microbiol.">
        <title>The Global Catalogue of Microorganisms (GCM) 10K type strain sequencing project: providing services to taxonomists for standard genome sequencing and annotation.</title>
        <authorList>
            <consortium name="The Broad Institute Genomics Platform"/>
            <consortium name="The Broad Institute Genome Sequencing Center for Infectious Disease"/>
            <person name="Wu L."/>
            <person name="Ma J."/>
        </authorList>
    </citation>
    <scope>NUCLEOTIDE SEQUENCE [LARGE SCALE GENOMIC DNA]</scope>
    <source>
        <strain evidence="3">KCTC 32255</strain>
    </source>
</reference>
<dbReference type="Proteomes" id="UP001596337">
    <property type="component" value="Unassembled WGS sequence"/>
</dbReference>
<feature type="region of interest" description="Disordered" evidence="1">
    <location>
        <begin position="1"/>
        <end position="29"/>
    </location>
</feature>
<evidence type="ECO:0000256" key="1">
    <source>
        <dbReference type="SAM" id="MobiDB-lite"/>
    </source>
</evidence>
<comment type="caution">
    <text evidence="2">The sequence shown here is derived from an EMBL/GenBank/DDBJ whole genome shotgun (WGS) entry which is preliminary data.</text>
</comment>
<dbReference type="RefSeq" id="WP_345400140.1">
    <property type="nucleotide sequence ID" value="NZ_BAABLA010000097.1"/>
</dbReference>
<evidence type="ECO:0000313" key="3">
    <source>
        <dbReference type="Proteomes" id="UP001596337"/>
    </source>
</evidence>
<sequence>MSANNVPGRRRSGTIGMANKYPEENKRDRARREAEKMIRTGNAILAALEEIEAEYAREEAGR</sequence>
<accession>A0ABW2C9E1</accession>